<organism evidence="1 2">
    <name type="scientific">Bernardetia litoralis (strain ATCC 23117 / DSM 6794 / NBRC 15988 / NCIMB 1366 / Fx l1 / Sio-4)</name>
    <name type="common">Flexibacter litoralis</name>
    <dbReference type="NCBI Taxonomy" id="880071"/>
    <lineage>
        <taxon>Bacteria</taxon>
        <taxon>Pseudomonadati</taxon>
        <taxon>Bacteroidota</taxon>
        <taxon>Cytophagia</taxon>
        <taxon>Cytophagales</taxon>
        <taxon>Bernardetiaceae</taxon>
        <taxon>Bernardetia</taxon>
    </lineage>
</organism>
<dbReference type="KEGG" id="fli:Fleli_2451"/>
<dbReference type="EMBL" id="CP003345">
    <property type="protein sequence ID" value="AFM04817.1"/>
    <property type="molecule type" value="Genomic_DNA"/>
</dbReference>
<reference evidence="2" key="1">
    <citation type="submission" date="2012-06" db="EMBL/GenBank/DDBJ databases">
        <title>The complete genome of Flexibacter litoralis DSM 6794.</title>
        <authorList>
            <person name="Lucas S."/>
            <person name="Copeland A."/>
            <person name="Lapidus A."/>
            <person name="Glavina del Rio T."/>
            <person name="Dalin E."/>
            <person name="Tice H."/>
            <person name="Bruce D."/>
            <person name="Goodwin L."/>
            <person name="Pitluck S."/>
            <person name="Peters L."/>
            <person name="Ovchinnikova G."/>
            <person name="Lu M."/>
            <person name="Kyrpides N."/>
            <person name="Mavromatis K."/>
            <person name="Ivanova N."/>
            <person name="Brettin T."/>
            <person name="Detter J.C."/>
            <person name="Han C."/>
            <person name="Larimer F."/>
            <person name="Land M."/>
            <person name="Hauser L."/>
            <person name="Markowitz V."/>
            <person name="Cheng J.-F."/>
            <person name="Hugenholtz P."/>
            <person name="Woyke T."/>
            <person name="Wu D."/>
            <person name="Spring S."/>
            <person name="Lang E."/>
            <person name="Kopitz M."/>
            <person name="Brambilla E."/>
            <person name="Klenk H.-P."/>
            <person name="Eisen J.A."/>
        </authorList>
    </citation>
    <scope>NUCLEOTIDE SEQUENCE [LARGE SCALE GENOMIC DNA]</scope>
    <source>
        <strain evidence="2">ATCC 23117 / DSM 6794 / NBRC 15988 / NCIMB 1366 / Sio-4</strain>
    </source>
</reference>
<dbReference type="RefSeq" id="WP_014798254.1">
    <property type="nucleotide sequence ID" value="NC_018018.1"/>
</dbReference>
<evidence type="ECO:0000313" key="1">
    <source>
        <dbReference type="EMBL" id="AFM04817.1"/>
    </source>
</evidence>
<gene>
    <name evidence="1" type="ordered locus">Fleli_2451</name>
</gene>
<dbReference type="OrthoDB" id="832360at2"/>
<evidence type="ECO:0000313" key="2">
    <source>
        <dbReference type="Proteomes" id="UP000006054"/>
    </source>
</evidence>
<sequence length="61" mass="6928">MYLIIMLSIPSISYYKEHYLLLAVDGSLLQLLESDLVKAHFGSWKNQTSHAVPMARAFSKT</sequence>
<protein>
    <submittedName>
        <fullName evidence="1">Uncharacterized protein</fullName>
    </submittedName>
</protein>
<proteinExistence type="predicted"/>
<accession>I4ALI2</accession>
<dbReference type="AlphaFoldDB" id="I4ALI2"/>
<dbReference type="Proteomes" id="UP000006054">
    <property type="component" value="Chromosome"/>
</dbReference>
<name>I4ALI2_BERLS</name>
<dbReference type="HOGENOM" id="CLU_2915789_0_0_10"/>
<keyword evidence="2" id="KW-1185">Reference proteome</keyword>